<protein>
    <submittedName>
        <fullName evidence="3">Transposase</fullName>
    </submittedName>
</protein>
<feature type="region of interest" description="Disordered" evidence="1">
    <location>
        <begin position="470"/>
        <end position="493"/>
    </location>
</feature>
<reference evidence="3 4" key="1">
    <citation type="submission" date="2016-10" db="EMBL/GenBank/DDBJ databases">
        <authorList>
            <person name="de Groot N.N."/>
        </authorList>
    </citation>
    <scope>NUCLEOTIDE SEQUENCE [LARGE SCALE GENOMIC DNA]</scope>
    <source>
        <strain evidence="3 4">CGMCC 4.7037</strain>
    </source>
</reference>
<evidence type="ECO:0000259" key="2">
    <source>
        <dbReference type="Pfam" id="PF13358"/>
    </source>
</evidence>
<dbReference type="Gene3D" id="3.30.420.10">
    <property type="entry name" value="Ribonuclease H-like superfamily/Ribonuclease H"/>
    <property type="match status" value="1"/>
</dbReference>
<feature type="region of interest" description="Disordered" evidence="1">
    <location>
        <begin position="313"/>
        <end position="382"/>
    </location>
</feature>
<evidence type="ECO:0000313" key="3">
    <source>
        <dbReference type="EMBL" id="SEH02452.1"/>
    </source>
</evidence>
<keyword evidence="4" id="KW-1185">Reference proteome</keyword>
<dbReference type="InterPro" id="IPR047655">
    <property type="entry name" value="Transpos_IS630-like"/>
</dbReference>
<dbReference type="SUPFAM" id="SSF46689">
    <property type="entry name" value="Homeodomain-like"/>
    <property type="match status" value="1"/>
</dbReference>
<dbReference type="InterPro" id="IPR009057">
    <property type="entry name" value="Homeodomain-like_sf"/>
</dbReference>
<evidence type="ECO:0000256" key="1">
    <source>
        <dbReference type="SAM" id="MobiDB-lite"/>
    </source>
</evidence>
<dbReference type="InterPro" id="IPR038717">
    <property type="entry name" value="Tc1-like_DDE_dom"/>
</dbReference>
<accession>A0A1H6EXC9</accession>
<proteinExistence type="predicted"/>
<gene>
    <name evidence="3" type="ORF">SAMN05444920_126110</name>
</gene>
<organism evidence="3 4">
    <name type="scientific">Nonomuraea solani</name>
    <dbReference type="NCBI Taxonomy" id="1144553"/>
    <lineage>
        <taxon>Bacteria</taxon>
        <taxon>Bacillati</taxon>
        <taxon>Actinomycetota</taxon>
        <taxon>Actinomycetes</taxon>
        <taxon>Streptosporangiales</taxon>
        <taxon>Streptosporangiaceae</taxon>
        <taxon>Nonomuraea</taxon>
    </lineage>
</organism>
<dbReference type="Proteomes" id="UP000236732">
    <property type="component" value="Unassembled WGS sequence"/>
</dbReference>
<dbReference type="Pfam" id="PF13551">
    <property type="entry name" value="HTH_29"/>
    <property type="match status" value="1"/>
</dbReference>
<dbReference type="NCBIfam" id="NF033545">
    <property type="entry name" value="transpos_IS630"/>
    <property type="match status" value="1"/>
</dbReference>
<dbReference type="EMBL" id="FNVT01000026">
    <property type="protein sequence ID" value="SEH02452.1"/>
    <property type="molecule type" value="Genomic_DNA"/>
</dbReference>
<dbReference type="Pfam" id="PF13358">
    <property type="entry name" value="DDE_3"/>
    <property type="match status" value="1"/>
</dbReference>
<name>A0A1H6EXC9_9ACTN</name>
<feature type="compositionally biased region" description="Basic residues" evidence="1">
    <location>
        <begin position="322"/>
        <end position="349"/>
    </location>
</feature>
<dbReference type="GO" id="GO:0003676">
    <property type="term" value="F:nucleic acid binding"/>
    <property type="evidence" value="ECO:0007669"/>
    <property type="project" value="InterPro"/>
</dbReference>
<feature type="domain" description="Tc1-like transposase DDE" evidence="2">
    <location>
        <begin position="184"/>
        <end position="314"/>
    </location>
</feature>
<dbReference type="AlphaFoldDB" id="A0A1H6EXC9"/>
<dbReference type="InterPro" id="IPR036397">
    <property type="entry name" value="RNaseH_sf"/>
</dbReference>
<evidence type="ECO:0000313" key="4">
    <source>
        <dbReference type="Proteomes" id="UP000236732"/>
    </source>
</evidence>
<sequence length="493" mass="55529">MAEPVRARRLSDQEGQTLQRLVRRGRHESIRVRRALIIMASASGTPVAAIAQLVAADEDTVRDVIHAFNERGLSALDPNWAGGRPRRITSKDENFIVATARTRPGKLGRPFTRWSIRKLVGYLADNPVRTVLVGRERLRQYLREHEISFQRTRTWKESTDPDRDAKLNRIEEVTTRFPQRCFAFDQFGPLSIRPQPGSGWASEGKPERQQATYTRTHGVRYFHGCYSLGDDQLWGVNRERKSGANTLTSLKSIRRARPDGAPIYVILDNLSANKTPAIRAWATAHKVELCFTPTSASWANPIEAQFGPLRTFVMSKSDHPNHTVHHVRPRSHRKPHRPPPPHSRLRRTRPGSGSGRNGGLRRDSLAGRLALRNGSGPCPARRRVRHRLHCRGARSVRQRLRLPQRVPLDRQTALAPTRSCWARSSSKPSCCCSSSACLPSQACSVAPFRRRSDGCWPHWRSPSWYWPTRRTRRGGAGSDEHSARAGHAGAEAG</sequence>